<keyword evidence="1" id="KW-1133">Transmembrane helix</keyword>
<keyword evidence="3" id="KW-1185">Reference proteome</keyword>
<dbReference type="Proteomes" id="UP000463388">
    <property type="component" value="Unassembled WGS sequence"/>
</dbReference>
<dbReference type="RefSeq" id="WP_160347426.1">
    <property type="nucleotide sequence ID" value="NZ_WSRR01000044.1"/>
</dbReference>
<name>A0A6N8JTF2_9ACTN</name>
<proteinExistence type="predicted"/>
<sequence length="84" mass="8939">MYGLLPGLLIFVLLTAFVISLIAISLLVDAAKAKGFHRNDAGTLWFVGIFASPIVLGLYTASLPDRGAPTAPTQEDPRDELPTV</sequence>
<organism evidence="2 3">
    <name type="scientific">Adlercreutzia mucosicola</name>
    <dbReference type="NCBI Taxonomy" id="580026"/>
    <lineage>
        <taxon>Bacteria</taxon>
        <taxon>Bacillati</taxon>
        <taxon>Actinomycetota</taxon>
        <taxon>Coriobacteriia</taxon>
        <taxon>Eggerthellales</taxon>
        <taxon>Eggerthellaceae</taxon>
        <taxon>Adlercreutzia</taxon>
    </lineage>
</organism>
<reference evidence="2 3" key="1">
    <citation type="submission" date="2019-12" db="EMBL/GenBank/DDBJ databases">
        <title>Microbes associate with the intestines of laboratory mice.</title>
        <authorList>
            <person name="Navarre W."/>
            <person name="Wong E."/>
        </authorList>
    </citation>
    <scope>NUCLEOTIDE SEQUENCE [LARGE SCALE GENOMIC DNA]</scope>
    <source>
        <strain evidence="2 3">NM66_B29</strain>
    </source>
</reference>
<feature type="transmembrane region" description="Helical" evidence="1">
    <location>
        <begin position="6"/>
        <end position="31"/>
    </location>
</feature>
<protein>
    <submittedName>
        <fullName evidence="2">Uncharacterized protein</fullName>
    </submittedName>
</protein>
<comment type="caution">
    <text evidence="2">The sequence shown here is derived from an EMBL/GenBank/DDBJ whole genome shotgun (WGS) entry which is preliminary data.</text>
</comment>
<evidence type="ECO:0000313" key="3">
    <source>
        <dbReference type="Proteomes" id="UP000463388"/>
    </source>
</evidence>
<keyword evidence="1" id="KW-0472">Membrane</keyword>
<evidence type="ECO:0000313" key="2">
    <source>
        <dbReference type="EMBL" id="MVX61996.1"/>
    </source>
</evidence>
<dbReference type="AlphaFoldDB" id="A0A6N8JTF2"/>
<feature type="transmembrane region" description="Helical" evidence="1">
    <location>
        <begin position="43"/>
        <end position="62"/>
    </location>
</feature>
<gene>
    <name evidence="2" type="ORF">GKZ27_11135</name>
</gene>
<keyword evidence="1" id="KW-0812">Transmembrane</keyword>
<evidence type="ECO:0000256" key="1">
    <source>
        <dbReference type="SAM" id="Phobius"/>
    </source>
</evidence>
<dbReference type="OrthoDB" id="9554446at2"/>
<accession>A0A6N8JTF2</accession>
<dbReference type="EMBL" id="WSRR01000044">
    <property type="protein sequence ID" value="MVX61996.1"/>
    <property type="molecule type" value="Genomic_DNA"/>
</dbReference>